<keyword evidence="1" id="KW-0677">Repeat</keyword>
<dbReference type="SUPFAM" id="SSF48403">
    <property type="entry name" value="Ankyrin repeat"/>
    <property type="match status" value="1"/>
</dbReference>
<accession>A0A1V9Z9Q7</accession>
<dbReference type="Gene3D" id="1.25.40.20">
    <property type="entry name" value="Ankyrin repeat-containing domain"/>
    <property type="match status" value="1"/>
</dbReference>
<dbReference type="AlphaFoldDB" id="A0A1V9Z9Q7"/>
<gene>
    <name evidence="3" type="ORF">ACHHYP_01117</name>
</gene>
<evidence type="ECO:0000313" key="3">
    <source>
        <dbReference type="EMBL" id="OQR94590.1"/>
    </source>
</evidence>
<proteinExistence type="predicted"/>
<comment type="caution">
    <text evidence="3">The sequence shown here is derived from an EMBL/GenBank/DDBJ whole genome shotgun (WGS) entry which is preliminary data.</text>
</comment>
<dbReference type="InterPro" id="IPR036770">
    <property type="entry name" value="Ankyrin_rpt-contain_sf"/>
</dbReference>
<dbReference type="OrthoDB" id="70591at2759"/>
<evidence type="ECO:0000256" key="1">
    <source>
        <dbReference type="ARBA" id="ARBA00022737"/>
    </source>
</evidence>
<dbReference type="STRING" id="1202772.A0A1V9Z9Q7"/>
<dbReference type="PANTHER" id="PTHR24173:SF74">
    <property type="entry name" value="ANKYRIN REPEAT DOMAIN-CONTAINING PROTEIN 16"/>
    <property type="match status" value="1"/>
</dbReference>
<reference evidence="3 4" key="1">
    <citation type="journal article" date="2014" name="Genome Biol. Evol.">
        <title>The secreted proteins of Achlya hypogyna and Thraustotheca clavata identify the ancestral oomycete secretome and reveal gene acquisitions by horizontal gene transfer.</title>
        <authorList>
            <person name="Misner I."/>
            <person name="Blouin N."/>
            <person name="Leonard G."/>
            <person name="Richards T.A."/>
            <person name="Lane C.E."/>
        </authorList>
    </citation>
    <scope>NUCLEOTIDE SEQUENCE [LARGE SCALE GENOMIC DNA]</scope>
    <source>
        <strain evidence="3 4">ATCC 48635</strain>
    </source>
</reference>
<sequence length="433" mass="47848">MAQVGCYACETSMAAALDERNGQLSIHLPDTIVAEQKFTYQLQFDAATDHADLRLVQCIYFGPNDVATQDVAFGHAAARTTHRWDIAWHNPFHGRFGLAPEVPVSSDLFLFDQESLLVHIRISLVLYDVDTESVRLCDAVRDGLVNHVSDILHRGIFLRAVPPPALHEAVKKRYANLIRLLLSHSLPVDGYDTVGPSIVASPLSRTALYVAVEVDAVNIVKLLMARGAMPSNQAAEEAPIFLAIRLGRLEILKHFLCVDAPSVIDAVHTTRRDSRKFSALMYAYKENRPEMALAILDAGASALGPRFGASALYYCIAGLRDEVTQLAHVLMLLERGAATEIHKSNEDESTAMIYAVQTRRYDLVEILAASQEPNHALTKYYRPILYQLALECDDDCQMLCALGLGDYMEVDESLVIDANAQRAPANNNWSVTS</sequence>
<dbReference type="Proteomes" id="UP000243579">
    <property type="component" value="Unassembled WGS sequence"/>
</dbReference>
<dbReference type="EMBL" id="JNBR01000358">
    <property type="protein sequence ID" value="OQR94590.1"/>
    <property type="molecule type" value="Genomic_DNA"/>
</dbReference>
<evidence type="ECO:0000313" key="4">
    <source>
        <dbReference type="Proteomes" id="UP000243579"/>
    </source>
</evidence>
<evidence type="ECO:0000256" key="2">
    <source>
        <dbReference type="ARBA" id="ARBA00023043"/>
    </source>
</evidence>
<dbReference type="SMART" id="SM00248">
    <property type="entry name" value="ANK"/>
    <property type="match status" value="6"/>
</dbReference>
<dbReference type="PANTHER" id="PTHR24173">
    <property type="entry name" value="ANKYRIN REPEAT CONTAINING"/>
    <property type="match status" value="1"/>
</dbReference>
<protein>
    <submittedName>
        <fullName evidence="3">Uncharacterized protein</fullName>
    </submittedName>
</protein>
<keyword evidence="4" id="KW-1185">Reference proteome</keyword>
<keyword evidence="2" id="KW-0040">ANK repeat</keyword>
<dbReference type="InterPro" id="IPR002110">
    <property type="entry name" value="Ankyrin_rpt"/>
</dbReference>
<organism evidence="3 4">
    <name type="scientific">Achlya hypogyna</name>
    <name type="common">Oomycete</name>
    <name type="synonym">Protoachlya hypogyna</name>
    <dbReference type="NCBI Taxonomy" id="1202772"/>
    <lineage>
        <taxon>Eukaryota</taxon>
        <taxon>Sar</taxon>
        <taxon>Stramenopiles</taxon>
        <taxon>Oomycota</taxon>
        <taxon>Saprolegniomycetes</taxon>
        <taxon>Saprolegniales</taxon>
        <taxon>Achlyaceae</taxon>
        <taxon>Achlya</taxon>
    </lineage>
</organism>
<name>A0A1V9Z9Q7_ACHHY</name>